<feature type="transmembrane region" description="Helical" evidence="1">
    <location>
        <begin position="69"/>
        <end position="90"/>
    </location>
</feature>
<evidence type="ECO:0000313" key="2">
    <source>
        <dbReference type="EMBL" id="CAK9201016.1"/>
    </source>
</evidence>
<sequence>MDARPATALFRLPSLAPRSAAPPRVLLWWGITLICIGVLGFCFILYATLLSKLLPPSGVPILDAIRSDWYYSFVVPLTGPVILVAVYFHWLSMKLFKHA</sequence>
<name>A0ABP0TND4_9BRYO</name>
<evidence type="ECO:0000313" key="3">
    <source>
        <dbReference type="Proteomes" id="UP001497512"/>
    </source>
</evidence>
<dbReference type="EMBL" id="OZ019905">
    <property type="protein sequence ID" value="CAK9201016.1"/>
    <property type="molecule type" value="Genomic_DNA"/>
</dbReference>
<evidence type="ECO:0000256" key="1">
    <source>
        <dbReference type="SAM" id="Phobius"/>
    </source>
</evidence>
<keyword evidence="1" id="KW-1133">Transmembrane helix</keyword>
<reference evidence="2" key="1">
    <citation type="submission" date="2024-02" db="EMBL/GenBank/DDBJ databases">
        <authorList>
            <consortium name="ELIXIR-Norway"/>
            <consortium name="Elixir Norway"/>
        </authorList>
    </citation>
    <scope>NUCLEOTIDE SEQUENCE</scope>
</reference>
<accession>A0ABP0TND4</accession>
<dbReference type="PANTHER" id="PTHR36485:SF1">
    <property type="entry name" value="TRANSMEMBRANE PROTEIN"/>
    <property type="match status" value="1"/>
</dbReference>
<dbReference type="Proteomes" id="UP001497512">
    <property type="component" value="Chromosome 13"/>
</dbReference>
<gene>
    <name evidence="2" type="ORF">CSSPTR1EN2_LOCUS5696</name>
</gene>
<evidence type="ECO:0008006" key="4">
    <source>
        <dbReference type="Google" id="ProtNLM"/>
    </source>
</evidence>
<keyword evidence="3" id="KW-1185">Reference proteome</keyword>
<dbReference type="Pfam" id="PF15159">
    <property type="entry name" value="PIG-Y"/>
    <property type="match status" value="1"/>
</dbReference>
<dbReference type="PANTHER" id="PTHR36485">
    <property type="entry name" value="OS01G0939000 PROTEIN"/>
    <property type="match status" value="1"/>
</dbReference>
<proteinExistence type="predicted"/>
<dbReference type="InterPro" id="IPR029164">
    <property type="entry name" value="PIG-Y"/>
</dbReference>
<organism evidence="2 3">
    <name type="scientific">Sphagnum troendelagicum</name>
    <dbReference type="NCBI Taxonomy" id="128251"/>
    <lineage>
        <taxon>Eukaryota</taxon>
        <taxon>Viridiplantae</taxon>
        <taxon>Streptophyta</taxon>
        <taxon>Embryophyta</taxon>
        <taxon>Bryophyta</taxon>
        <taxon>Sphagnophytina</taxon>
        <taxon>Sphagnopsida</taxon>
        <taxon>Sphagnales</taxon>
        <taxon>Sphagnaceae</taxon>
        <taxon>Sphagnum</taxon>
    </lineage>
</organism>
<keyword evidence="1" id="KW-0812">Transmembrane</keyword>
<protein>
    <recommendedName>
        <fullName evidence="4">Phosphatidylinositol N-acetylglucosaminyltransferase subunit Y</fullName>
    </recommendedName>
</protein>
<keyword evidence="1" id="KW-0472">Membrane</keyword>
<feature type="transmembrane region" description="Helical" evidence="1">
    <location>
        <begin position="26"/>
        <end position="49"/>
    </location>
</feature>